<dbReference type="PANTHER" id="PTHR43355:SF2">
    <property type="entry name" value="FLAVIN REDUCTASE (NADPH)"/>
    <property type="match status" value="1"/>
</dbReference>
<dbReference type="Pfam" id="PF13460">
    <property type="entry name" value="NAD_binding_10"/>
    <property type="match status" value="1"/>
</dbReference>
<dbReference type="AlphaFoldDB" id="A0A0R2AW04"/>
<evidence type="ECO:0000313" key="2">
    <source>
        <dbReference type="EMBL" id="KRM71168.1"/>
    </source>
</evidence>
<dbReference type="STRING" id="1423727.FC34_GL001859"/>
<gene>
    <name evidence="2" type="ORF">FC34_GL001859</name>
</gene>
<proteinExistence type="predicted"/>
<dbReference type="GO" id="GO:0016646">
    <property type="term" value="F:oxidoreductase activity, acting on the CH-NH group of donors, NAD or NADP as acceptor"/>
    <property type="evidence" value="ECO:0007669"/>
    <property type="project" value="TreeGrafter"/>
</dbReference>
<dbReference type="OrthoDB" id="9785372at2"/>
<dbReference type="Gene3D" id="3.40.50.720">
    <property type="entry name" value="NAD(P)-binding Rossmann-like Domain"/>
    <property type="match status" value="1"/>
</dbReference>
<protein>
    <submittedName>
        <fullName evidence="2">FMN reductase</fullName>
    </submittedName>
</protein>
<dbReference type="InterPro" id="IPR051606">
    <property type="entry name" value="Polyketide_Oxido-like"/>
</dbReference>
<feature type="domain" description="NAD(P)-binding" evidence="1">
    <location>
        <begin position="7"/>
        <end position="203"/>
    </location>
</feature>
<name>A0A0R2AW04_9LACO</name>
<evidence type="ECO:0000259" key="1">
    <source>
        <dbReference type="Pfam" id="PF13460"/>
    </source>
</evidence>
<comment type="caution">
    <text evidence="2">The sequence shown here is derived from an EMBL/GenBank/DDBJ whole genome shotgun (WGS) entry which is preliminary data.</text>
</comment>
<reference evidence="2 3" key="1">
    <citation type="journal article" date="2015" name="Genome Announc.">
        <title>Expanding the biotechnology potential of lactobacilli through comparative genomics of 213 strains and associated genera.</title>
        <authorList>
            <person name="Sun Z."/>
            <person name="Harris H.M."/>
            <person name="McCann A."/>
            <person name="Guo C."/>
            <person name="Argimon S."/>
            <person name="Zhang W."/>
            <person name="Yang X."/>
            <person name="Jeffery I.B."/>
            <person name="Cooney J.C."/>
            <person name="Kagawa T.F."/>
            <person name="Liu W."/>
            <person name="Song Y."/>
            <person name="Salvetti E."/>
            <person name="Wrobel A."/>
            <person name="Rasinkangas P."/>
            <person name="Parkhill J."/>
            <person name="Rea M.C."/>
            <person name="O'Sullivan O."/>
            <person name="Ritari J."/>
            <person name="Douillard F.P."/>
            <person name="Paul Ross R."/>
            <person name="Yang R."/>
            <person name="Briner A.E."/>
            <person name="Felis G.E."/>
            <person name="de Vos W.M."/>
            <person name="Barrangou R."/>
            <person name="Klaenhammer T.R."/>
            <person name="Caufield P.W."/>
            <person name="Cui Y."/>
            <person name="Zhang H."/>
            <person name="O'Toole P.W."/>
        </authorList>
    </citation>
    <scope>NUCLEOTIDE SEQUENCE [LARGE SCALE GENOMIC DNA]</scope>
    <source>
        <strain evidence="2 3">DSM 23927</strain>
    </source>
</reference>
<organism evidence="2 3">
    <name type="scientific">Lacticaseibacillus brantae DSM 23927</name>
    <dbReference type="NCBI Taxonomy" id="1423727"/>
    <lineage>
        <taxon>Bacteria</taxon>
        <taxon>Bacillati</taxon>
        <taxon>Bacillota</taxon>
        <taxon>Bacilli</taxon>
        <taxon>Lactobacillales</taxon>
        <taxon>Lactobacillaceae</taxon>
        <taxon>Lacticaseibacillus</taxon>
    </lineage>
</organism>
<dbReference type="EMBL" id="AYZQ01000006">
    <property type="protein sequence ID" value="KRM71168.1"/>
    <property type="molecule type" value="Genomic_DNA"/>
</dbReference>
<dbReference type="InterPro" id="IPR016040">
    <property type="entry name" value="NAD(P)-bd_dom"/>
</dbReference>
<accession>A0A0R2AW04</accession>
<dbReference type="PATRIC" id="fig|1423727.3.peg.1884"/>
<dbReference type="SUPFAM" id="SSF51735">
    <property type="entry name" value="NAD(P)-binding Rossmann-fold domains"/>
    <property type="match status" value="1"/>
</dbReference>
<dbReference type="CDD" id="cd05244">
    <property type="entry name" value="BVR-B_like_SDR_a"/>
    <property type="match status" value="1"/>
</dbReference>
<sequence>MKIAVFGGSGRAGHVIVQEAVARGHEVTAIVRDADKAKQVLGDNVALLVKAPQDVTAADVAGFDAVVDALSVPWGSGLGYLHLEFAQHIIQILANQPTLAVFILGSASLSMPGENVPMFEEFPPQAEAAPWYDGAKFQYQEWQFLKTVDNVNWIGVSPSEAFPSGPKTGYVKGEDTLLVGSDGQSHITTGNMATAILDELENPTHIKRRFTVVDQ</sequence>
<dbReference type="InterPro" id="IPR036291">
    <property type="entry name" value="NAD(P)-bd_dom_sf"/>
</dbReference>
<dbReference type="RefSeq" id="WP_057895138.1">
    <property type="nucleotide sequence ID" value="NZ_AYZQ01000006.1"/>
</dbReference>
<keyword evidence="3" id="KW-1185">Reference proteome</keyword>
<evidence type="ECO:0000313" key="3">
    <source>
        <dbReference type="Proteomes" id="UP000051672"/>
    </source>
</evidence>
<dbReference type="PANTHER" id="PTHR43355">
    <property type="entry name" value="FLAVIN REDUCTASE (NADPH)"/>
    <property type="match status" value="1"/>
</dbReference>
<dbReference type="Proteomes" id="UP000051672">
    <property type="component" value="Unassembled WGS sequence"/>
</dbReference>